<protein>
    <recommendedName>
        <fullName evidence="4">Ferrochelatase</fullName>
    </recommendedName>
</protein>
<evidence type="ECO:0000313" key="2">
    <source>
        <dbReference type="EMBL" id="TCM82043.1"/>
    </source>
</evidence>
<dbReference type="Proteomes" id="UP000295277">
    <property type="component" value="Unassembled WGS sequence"/>
</dbReference>
<dbReference type="AlphaFoldDB" id="A0A4V6NJP9"/>
<feature type="transmembrane region" description="Helical" evidence="1">
    <location>
        <begin position="60"/>
        <end position="79"/>
    </location>
</feature>
<keyword evidence="1" id="KW-1133">Transmembrane helix</keyword>
<comment type="caution">
    <text evidence="2">The sequence shown here is derived from an EMBL/GenBank/DDBJ whole genome shotgun (WGS) entry which is preliminary data.</text>
</comment>
<evidence type="ECO:0008006" key="4">
    <source>
        <dbReference type="Google" id="ProtNLM"/>
    </source>
</evidence>
<dbReference type="EMBL" id="SLVM01000017">
    <property type="protein sequence ID" value="TCM82043.1"/>
    <property type="molecule type" value="Genomic_DNA"/>
</dbReference>
<reference evidence="2 3" key="1">
    <citation type="submission" date="2019-03" db="EMBL/GenBank/DDBJ databases">
        <title>Genomic Encyclopedia of Type Strains, Phase IV (KMG-IV): sequencing the most valuable type-strain genomes for metagenomic binning, comparative biology and taxonomic classification.</title>
        <authorList>
            <person name="Goeker M."/>
        </authorList>
    </citation>
    <scope>NUCLEOTIDE SEQUENCE [LARGE SCALE GENOMIC DNA]</scope>
    <source>
        <strain evidence="2 3">DSM 21153</strain>
    </source>
</reference>
<evidence type="ECO:0000313" key="3">
    <source>
        <dbReference type="Proteomes" id="UP000295277"/>
    </source>
</evidence>
<gene>
    <name evidence="2" type="ORF">EV216_11715</name>
</gene>
<accession>A0A4V6NJP9</accession>
<name>A0A4V6NJP9_9RHOB</name>
<keyword evidence="1" id="KW-0472">Membrane</keyword>
<proteinExistence type="predicted"/>
<keyword evidence="1" id="KW-0812">Transmembrane</keyword>
<evidence type="ECO:0000256" key="1">
    <source>
        <dbReference type="SAM" id="Phobius"/>
    </source>
</evidence>
<sequence length="80" mass="8074">MPSMHATGGSIRLALLFGSRKMKKIALATALSVAATAGFAGGYSEPVMEPEIIVQDTSSSAGGVIVPILALILFAAVIAD</sequence>
<organism evidence="2 3">
    <name type="scientific">Rhodovulum steppense</name>
    <dbReference type="NCBI Taxonomy" id="540251"/>
    <lineage>
        <taxon>Bacteria</taxon>
        <taxon>Pseudomonadati</taxon>
        <taxon>Pseudomonadota</taxon>
        <taxon>Alphaproteobacteria</taxon>
        <taxon>Rhodobacterales</taxon>
        <taxon>Paracoccaceae</taxon>
        <taxon>Rhodovulum</taxon>
    </lineage>
</organism>
<keyword evidence="3" id="KW-1185">Reference proteome</keyword>